<keyword evidence="1" id="KW-1133">Transmembrane helix</keyword>
<keyword evidence="3" id="KW-1185">Reference proteome</keyword>
<dbReference type="EMBL" id="JBHUHZ010000005">
    <property type="protein sequence ID" value="MFD2164538.1"/>
    <property type="molecule type" value="Genomic_DNA"/>
</dbReference>
<feature type="transmembrane region" description="Helical" evidence="1">
    <location>
        <begin position="234"/>
        <end position="254"/>
    </location>
</feature>
<feature type="transmembrane region" description="Helical" evidence="1">
    <location>
        <begin position="7"/>
        <end position="26"/>
    </location>
</feature>
<organism evidence="2 3">
    <name type="scientific">Paradesertivirga mongoliensis</name>
    <dbReference type="NCBI Taxonomy" id="2100740"/>
    <lineage>
        <taxon>Bacteria</taxon>
        <taxon>Pseudomonadati</taxon>
        <taxon>Bacteroidota</taxon>
        <taxon>Sphingobacteriia</taxon>
        <taxon>Sphingobacteriales</taxon>
        <taxon>Sphingobacteriaceae</taxon>
        <taxon>Paradesertivirga</taxon>
    </lineage>
</organism>
<feature type="transmembrane region" description="Helical" evidence="1">
    <location>
        <begin position="140"/>
        <end position="158"/>
    </location>
</feature>
<accession>A0ABW4ZR75</accession>
<dbReference type="Proteomes" id="UP001597387">
    <property type="component" value="Unassembled WGS sequence"/>
</dbReference>
<name>A0ABW4ZR75_9SPHI</name>
<feature type="transmembrane region" description="Helical" evidence="1">
    <location>
        <begin position="102"/>
        <end position="119"/>
    </location>
</feature>
<reference evidence="3" key="1">
    <citation type="journal article" date="2019" name="Int. J. Syst. Evol. Microbiol.">
        <title>The Global Catalogue of Microorganisms (GCM) 10K type strain sequencing project: providing services to taxonomists for standard genome sequencing and annotation.</title>
        <authorList>
            <consortium name="The Broad Institute Genomics Platform"/>
            <consortium name="The Broad Institute Genome Sequencing Center for Infectious Disease"/>
            <person name="Wu L."/>
            <person name="Ma J."/>
        </authorList>
    </citation>
    <scope>NUCLEOTIDE SEQUENCE [LARGE SCALE GENOMIC DNA]</scope>
    <source>
        <strain evidence="3">KCTC 42217</strain>
    </source>
</reference>
<evidence type="ECO:0000256" key="1">
    <source>
        <dbReference type="SAM" id="Phobius"/>
    </source>
</evidence>
<keyword evidence="1" id="KW-0472">Membrane</keyword>
<evidence type="ECO:0000313" key="3">
    <source>
        <dbReference type="Proteomes" id="UP001597387"/>
    </source>
</evidence>
<sequence length="266" mass="29215">MTKLKICGRVFFGLGVSGIAILHFFFNGFRPVIMPVSPESVAGFTIFVYVIAIYLLVSGILICLGRHVRQSSLMLAAVFFIFLLVGHLPVRLLDQPEVRATWIDAIKLLALSGGALIVASASQDAKRNNFFDALNKLTPAGKFFFAFMLGIFGYGHLAGAQKVSGMVPKYIPWALMWTYISGIALGGFSIALLINFKTKLVGILLGITLFLWLIMLHIYYAIRFPLFKEGENITGAFVCLAFCGIALVIAAAAAKKEKDKQQNYFD</sequence>
<feature type="transmembrane region" description="Helical" evidence="1">
    <location>
        <begin position="72"/>
        <end position="90"/>
    </location>
</feature>
<gene>
    <name evidence="2" type="ORF">ACFSJU_19185</name>
</gene>
<feature type="transmembrane region" description="Helical" evidence="1">
    <location>
        <begin position="201"/>
        <end position="222"/>
    </location>
</feature>
<feature type="transmembrane region" description="Helical" evidence="1">
    <location>
        <begin position="170"/>
        <end position="194"/>
    </location>
</feature>
<feature type="transmembrane region" description="Helical" evidence="1">
    <location>
        <begin position="46"/>
        <end position="65"/>
    </location>
</feature>
<evidence type="ECO:0000313" key="2">
    <source>
        <dbReference type="EMBL" id="MFD2164538.1"/>
    </source>
</evidence>
<keyword evidence="1" id="KW-0812">Transmembrane</keyword>
<proteinExistence type="predicted"/>
<comment type="caution">
    <text evidence="2">The sequence shown here is derived from an EMBL/GenBank/DDBJ whole genome shotgun (WGS) entry which is preliminary data.</text>
</comment>
<evidence type="ECO:0008006" key="4">
    <source>
        <dbReference type="Google" id="ProtNLM"/>
    </source>
</evidence>
<dbReference type="RefSeq" id="WP_255905571.1">
    <property type="nucleotide sequence ID" value="NZ_JAFMZO010000006.1"/>
</dbReference>
<protein>
    <recommendedName>
        <fullName evidence="4">DoxX family protein</fullName>
    </recommendedName>
</protein>